<dbReference type="Gene3D" id="2.40.50.450">
    <property type="match status" value="1"/>
</dbReference>
<protein>
    <submittedName>
        <fullName evidence="12">ABC transporter ATP-binding protein</fullName>
    </submittedName>
</protein>
<dbReference type="SMART" id="SM00382">
    <property type="entry name" value="AAA"/>
    <property type="match status" value="1"/>
</dbReference>
<keyword evidence="8" id="KW-0408">Iron</keyword>
<dbReference type="InterPro" id="IPR003593">
    <property type="entry name" value="AAA+_ATPase"/>
</dbReference>
<keyword evidence="3" id="KW-0410">Iron transport</keyword>
<evidence type="ECO:0000256" key="1">
    <source>
        <dbReference type="ARBA" id="ARBA00022448"/>
    </source>
</evidence>
<dbReference type="Pfam" id="PF00005">
    <property type="entry name" value="ABC_tran"/>
    <property type="match status" value="1"/>
</dbReference>
<evidence type="ECO:0000256" key="10">
    <source>
        <dbReference type="ARBA" id="ARBA00023136"/>
    </source>
</evidence>
<dbReference type="CDD" id="cd03259">
    <property type="entry name" value="ABC_Carb_Solutes_like"/>
    <property type="match status" value="1"/>
</dbReference>
<evidence type="ECO:0000313" key="12">
    <source>
        <dbReference type="EMBL" id="MFD1006674.1"/>
    </source>
</evidence>
<dbReference type="Gene3D" id="3.40.50.300">
    <property type="entry name" value="P-loop containing nucleotide triphosphate hydrolases"/>
    <property type="match status" value="1"/>
</dbReference>
<keyword evidence="6 12" id="KW-0067">ATP-binding</keyword>
<keyword evidence="2" id="KW-1003">Cell membrane</keyword>
<sequence>MKKLIIQNVSKQFGDVNALHNVSLALDEGSMLAVLGPSGCGKTTLLRSIAGFETPNAGRIIINGQTVFGEQTNIKPEHRKIGYVPQHGVLFPHLSVARNIAFGLSDSAYSHKEQKAQRVAEMLQLVGMAGLGKRMPHELSGGQQQRVALARALAPSPSLVLLDEPFSALDAGLRTALREEVKATLNQIGATAILVTHDQEEALSMADLVAVMRQGQCVQVADPVSLYKYPADIHVAYFVGEAITLEATLDHGRAHCCFGPLPLAPGCAIDSSSATIMIRPEQFVPSAPAEQQLGGQVLKTIYYGHNALVHIKTDAKFGAQEIQIRVSGAHSYTPGEYVGLKITGEVMAY</sequence>
<reference evidence="13" key="1">
    <citation type="journal article" date="2019" name="Int. J. Syst. Evol. Microbiol.">
        <title>The Global Catalogue of Microorganisms (GCM) 10K type strain sequencing project: providing services to taxonomists for standard genome sequencing and annotation.</title>
        <authorList>
            <consortium name="The Broad Institute Genomics Platform"/>
            <consortium name="The Broad Institute Genome Sequencing Center for Infectious Disease"/>
            <person name="Wu L."/>
            <person name="Ma J."/>
        </authorList>
    </citation>
    <scope>NUCLEOTIDE SEQUENCE [LARGE SCALE GENOMIC DNA]</scope>
    <source>
        <strain evidence="13">CCUG 60525</strain>
    </source>
</reference>
<keyword evidence="4" id="KW-0997">Cell inner membrane</keyword>
<evidence type="ECO:0000256" key="5">
    <source>
        <dbReference type="ARBA" id="ARBA00022741"/>
    </source>
</evidence>
<dbReference type="PROSITE" id="PS00211">
    <property type="entry name" value="ABC_TRANSPORTER_1"/>
    <property type="match status" value="1"/>
</dbReference>
<feature type="domain" description="ABC transporter" evidence="11">
    <location>
        <begin position="4"/>
        <end position="239"/>
    </location>
</feature>
<keyword evidence="7" id="KW-1278">Translocase</keyword>
<dbReference type="InterPro" id="IPR008995">
    <property type="entry name" value="Mo/tungstate-bd_C_term_dom"/>
</dbReference>
<name>A0ABW3KC41_9GAMM</name>
<organism evidence="12 13">
    <name type="scientific">Oceanisphaera ostreae</name>
    <dbReference type="NCBI Taxonomy" id="914151"/>
    <lineage>
        <taxon>Bacteria</taxon>
        <taxon>Pseudomonadati</taxon>
        <taxon>Pseudomonadota</taxon>
        <taxon>Gammaproteobacteria</taxon>
        <taxon>Aeromonadales</taxon>
        <taxon>Aeromonadaceae</taxon>
        <taxon>Oceanisphaera</taxon>
    </lineage>
</organism>
<dbReference type="EMBL" id="JBHTJS010000002">
    <property type="protein sequence ID" value="MFD1006674.1"/>
    <property type="molecule type" value="Genomic_DNA"/>
</dbReference>
<evidence type="ECO:0000256" key="2">
    <source>
        <dbReference type="ARBA" id="ARBA00022475"/>
    </source>
</evidence>
<dbReference type="InterPro" id="IPR015853">
    <property type="entry name" value="ABC_transpr_FbpC"/>
</dbReference>
<keyword evidence="9" id="KW-0406">Ion transport</keyword>
<dbReference type="InterPro" id="IPR050093">
    <property type="entry name" value="ABC_SmlMolc_Importer"/>
</dbReference>
<dbReference type="SUPFAM" id="SSF52540">
    <property type="entry name" value="P-loop containing nucleoside triphosphate hydrolases"/>
    <property type="match status" value="1"/>
</dbReference>
<dbReference type="InterPro" id="IPR017871">
    <property type="entry name" value="ABC_transporter-like_CS"/>
</dbReference>
<dbReference type="PROSITE" id="PS50893">
    <property type="entry name" value="ABC_TRANSPORTER_2"/>
    <property type="match status" value="1"/>
</dbReference>
<dbReference type="RefSeq" id="WP_379556601.1">
    <property type="nucleotide sequence ID" value="NZ_JBHTJS010000002.1"/>
</dbReference>
<evidence type="ECO:0000256" key="6">
    <source>
        <dbReference type="ARBA" id="ARBA00022840"/>
    </source>
</evidence>
<dbReference type="InterPro" id="IPR027417">
    <property type="entry name" value="P-loop_NTPase"/>
</dbReference>
<dbReference type="InterPro" id="IPR013611">
    <property type="entry name" value="Transp-assoc_OB_typ2"/>
</dbReference>
<proteinExistence type="predicted"/>
<dbReference type="Proteomes" id="UP001597048">
    <property type="component" value="Unassembled WGS sequence"/>
</dbReference>
<dbReference type="PANTHER" id="PTHR42781:SF5">
    <property type="entry name" value="PUTRESCINE TRANSPORT ATP-BINDING PROTEIN POTG"/>
    <property type="match status" value="1"/>
</dbReference>
<evidence type="ECO:0000256" key="7">
    <source>
        <dbReference type="ARBA" id="ARBA00022967"/>
    </source>
</evidence>
<evidence type="ECO:0000259" key="11">
    <source>
        <dbReference type="PROSITE" id="PS50893"/>
    </source>
</evidence>
<keyword evidence="10" id="KW-0472">Membrane</keyword>
<accession>A0ABW3KC41</accession>
<dbReference type="GO" id="GO:0005524">
    <property type="term" value="F:ATP binding"/>
    <property type="evidence" value="ECO:0007669"/>
    <property type="project" value="UniProtKB-KW"/>
</dbReference>
<evidence type="ECO:0000256" key="8">
    <source>
        <dbReference type="ARBA" id="ARBA00023004"/>
    </source>
</evidence>
<evidence type="ECO:0000313" key="13">
    <source>
        <dbReference type="Proteomes" id="UP001597048"/>
    </source>
</evidence>
<evidence type="ECO:0000256" key="9">
    <source>
        <dbReference type="ARBA" id="ARBA00023065"/>
    </source>
</evidence>
<keyword evidence="5" id="KW-0547">Nucleotide-binding</keyword>
<dbReference type="Pfam" id="PF08402">
    <property type="entry name" value="TOBE_2"/>
    <property type="match status" value="1"/>
</dbReference>
<evidence type="ECO:0000256" key="4">
    <source>
        <dbReference type="ARBA" id="ARBA00022519"/>
    </source>
</evidence>
<dbReference type="PANTHER" id="PTHR42781">
    <property type="entry name" value="SPERMIDINE/PUTRESCINE IMPORT ATP-BINDING PROTEIN POTA"/>
    <property type="match status" value="1"/>
</dbReference>
<gene>
    <name evidence="12" type="ORF">ACFQ1C_00625</name>
</gene>
<keyword evidence="1" id="KW-0813">Transport</keyword>
<comment type="caution">
    <text evidence="12">The sequence shown here is derived from an EMBL/GenBank/DDBJ whole genome shotgun (WGS) entry which is preliminary data.</text>
</comment>
<evidence type="ECO:0000256" key="3">
    <source>
        <dbReference type="ARBA" id="ARBA00022496"/>
    </source>
</evidence>
<dbReference type="SUPFAM" id="SSF50331">
    <property type="entry name" value="MOP-like"/>
    <property type="match status" value="1"/>
</dbReference>
<dbReference type="InterPro" id="IPR003439">
    <property type="entry name" value="ABC_transporter-like_ATP-bd"/>
</dbReference>
<keyword evidence="13" id="KW-1185">Reference proteome</keyword>